<keyword evidence="4" id="KW-1185">Reference proteome</keyword>
<evidence type="ECO:0000313" key="1">
    <source>
        <dbReference type="EMBL" id="UUD34809.1"/>
    </source>
</evidence>
<accession>A0A3P8KN95</accession>
<dbReference type="EMBL" id="UZVY01000001">
    <property type="protein sequence ID" value="VDR42338.1"/>
    <property type="molecule type" value="Genomic_DNA"/>
</dbReference>
<gene>
    <name evidence="2" type="ORF">NCTC10126_00858</name>
    <name evidence="1" type="ORF">NPA07_03230</name>
</gene>
<protein>
    <submittedName>
        <fullName evidence="1">Integrative conjugal element protein</fullName>
    </submittedName>
</protein>
<proteinExistence type="predicted"/>
<dbReference type="OrthoDB" id="399152at2"/>
<sequence>MNKETDKNNKELRLTIRFYNVDDVARLNKWKKQVSLAGDSFSNVLSRVIMNYLDDTEKKKVLKDFKTDLFYAFRKSMFASLTPFSANIIENILSIKADNYIINKKLDLLLNSIASDKDLTKSLLRNPTQDLIEEVEFFRNLRNLLNVKNDKVIETKNEKVARIKKQEEKYENYEFEDGLFEPEVLDSSIDAMKGEFDE</sequence>
<dbReference type="EMBL" id="CP101806">
    <property type="protein sequence ID" value="UUD34809.1"/>
    <property type="molecule type" value="Genomic_DNA"/>
</dbReference>
<dbReference type="AlphaFoldDB" id="A0A3P8KN95"/>
<name>A0A3P8KN95_9BACT</name>
<reference evidence="1" key="2">
    <citation type="submission" date="2022-07" db="EMBL/GenBank/DDBJ databases">
        <title>Complete genome of Mycoplasma caviae type strain G122.</title>
        <authorList>
            <person name="Spergser J."/>
        </authorList>
    </citation>
    <scope>NUCLEOTIDE SEQUENCE</scope>
    <source>
        <strain evidence="1">G122</strain>
    </source>
</reference>
<evidence type="ECO:0000313" key="4">
    <source>
        <dbReference type="Proteomes" id="UP001058569"/>
    </source>
</evidence>
<evidence type="ECO:0000313" key="3">
    <source>
        <dbReference type="Proteomes" id="UP000280036"/>
    </source>
</evidence>
<dbReference type="NCBIfam" id="NF045893">
    <property type="entry name" value="ICE_Mbov_0398"/>
    <property type="match status" value="1"/>
</dbReference>
<organism evidence="2 3">
    <name type="scientific">Mycoplasmopsis caviae</name>
    <dbReference type="NCBI Taxonomy" id="55603"/>
    <lineage>
        <taxon>Bacteria</taxon>
        <taxon>Bacillati</taxon>
        <taxon>Mycoplasmatota</taxon>
        <taxon>Mycoplasmoidales</taxon>
        <taxon>Metamycoplasmataceae</taxon>
        <taxon>Mycoplasmopsis</taxon>
    </lineage>
</organism>
<evidence type="ECO:0000313" key="2">
    <source>
        <dbReference type="EMBL" id="VDR42338.1"/>
    </source>
</evidence>
<reference evidence="2 3" key="1">
    <citation type="submission" date="2018-12" db="EMBL/GenBank/DDBJ databases">
        <authorList>
            <consortium name="Pathogen Informatics"/>
        </authorList>
    </citation>
    <scope>NUCLEOTIDE SEQUENCE [LARGE SCALE GENOMIC DNA]</scope>
    <source>
        <strain evidence="2 3">NCTC10126</strain>
    </source>
</reference>
<dbReference type="RefSeq" id="WP_126118530.1">
    <property type="nucleotide sequence ID" value="NZ_CP101806.1"/>
</dbReference>
<dbReference type="Proteomes" id="UP000280036">
    <property type="component" value="Unassembled WGS sequence"/>
</dbReference>
<dbReference type="Proteomes" id="UP001058569">
    <property type="component" value="Chromosome"/>
</dbReference>